<name>A0A9P8L3Q5_9PEZI</name>
<keyword evidence="4" id="KW-1185">Reference proteome</keyword>
<dbReference type="Proteomes" id="UP000698800">
    <property type="component" value="Unassembled WGS sequence"/>
</dbReference>
<dbReference type="AlphaFoldDB" id="A0A9P8L3Q5"/>
<dbReference type="EMBL" id="JAGHQL010000006">
    <property type="protein sequence ID" value="KAH0545411.1"/>
    <property type="molecule type" value="Genomic_DNA"/>
</dbReference>
<accession>A0A9P8L3Q5</accession>
<gene>
    <name evidence="3" type="ORF">FGG08_000552</name>
</gene>
<organism evidence="3 4">
    <name type="scientific">Glutinoglossum americanum</name>
    <dbReference type="NCBI Taxonomy" id="1670608"/>
    <lineage>
        <taxon>Eukaryota</taxon>
        <taxon>Fungi</taxon>
        <taxon>Dikarya</taxon>
        <taxon>Ascomycota</taxon>
        <taxon>Pezizomycotina</taxon>
        <taxon>Geoglossomycetes</taxon>
        <taxon>Geoglossales</taxon>
        <taxon>Geoglossaceae</taxon>
        <taxon>Glutinoglossum</taxon>
    </lineage>
</organism>
<keyword evidence="1" id="KW-0732">Signal</keyword>
<comment type="caution">
    <text evidence="3">The sequence shown here is derived from an EMBL/GenBank/DDBJ whole genome shotgun (WGS) entry which is preliminary data.</text>
</comment>
<dbReference type="PANTHER" id="PTHR39613">
    <property type="entry name" value="ANCHORED CELL WALL PROTEIN, PUTATIVE (AFU_ORTHOLOGUE AFUA_4G08960)-RELATED"/>
    <property type="match status" value="1"/>
</dbReference>
<dbReference type="InterPro" id="IPR018620">
    <property type="entry name" value="Ubiquitin3-bd_protein_But2_C"/>
</dbReference>
<reference evidence="3" key="1">
    <citation type="submission" date="2021-03" db="EMBL/GenBank/DDBJ databases">
        <title>Comparative genomics and phylogenomic investigation of the class Geoglossomycetes provide insights into ecological specialization and systematics.</title>
        <authorList>
            <person name="Melie T."/>
            <person name="Pirro S."/>
            <person name="Miller A.N."/>
            <person name="Quandt A."/>
        </authorList>
    </citation>
    <scope>NUCLEOTIDE SEQUENCE</scope>
    <source>
        <strain evidence="3">GBOQ0MN5Z8</strain>
    </source>
</reference>
<evidence type="ECO:0000256" key="1">
    <source>
        <dbReference type="SAM" id="SignalP"/>
    </source>
</evidence>
<feature type="signal peptide" evidence="1">
    <location>
        <begin position="1"/>
        <end position="20"/>
    </location>
</feature>
<dbReference type="Pfam" id="PF09792">
    <property type="entry name" value="But2"/>
    <property type="match status" value="1"/>
</dbReference>
<dbReference type="OrthoDB" id="5356630at2759"/>
<protein>
    <recommendedName>
        <fullName evidence="2">Ubiquitin 3 binding protein But2 C-terminal domain-containing protein</fullName>
    </recommendedName>
</protein>
<feature type="domain" description="Ubiquitin 3 binding protein But2 C-terminal" evidence="2">
    <location>
        <begin position="59"/>
        <end position="174"/>
    </location>
</feature>
<proteinExistence type="predicted"/>
<evidence type="ECO:0000259" key="2">
    <source>
        <dbReference type="Pfam" id="PF09792"/>
    </source>
</evidence>
<feature type="chain" id="PRO_5040170000" description="Ubiquitin 3 binding protein But2 C-terminal domain-containing protein" evidence="1">
    <location>
        <begin position="21"/>
        <end position="192"/>
    </location>
</feature>
<sequence length="192" mass="20852">MKTFSAATLLTLLTASLATADLTHREPPADGSLLYPYATSQYSVSSGALDYGTPNGLVFKDQVTSDISTLITFNFPAWTEGRQCEFSFHLRSHEEGGWATVSGTGEMDIFTTKGNPTRDTTDWPRESTRDGDLARIKAVIGGPAEVVMAFVDKSTFPCPAGKILTAEMVPTGDSDHVEWDVYTEGPQIRVYS</sequence>
<dbReference type="PANTHER" id="PTHR39613:SF1">
    <property type="entry name" value="ANCHORED CELL WALL PROTEIN, PUTATIVE (AFU_ORTHOLOGUE AFUA_4G08960)-RELATED"/>
    <property type="match status" value="1"/>
</dbReference>
<evidence type="ECO:0000313" key="4">
    <source>
        <dbReference type="Proteomes" id="UP000698800"/>
    </source>
</evidence>
<evidence type="ECO:0000313" key="3">
    <source>
        <dbReference type="EMBL" id="KAH0545411.1"/>
    </source>
</evidence>